<dbReference type="Proteomes" id="UP000675781">
    <property type="component" value="Unassembled WGS sequence"/>
</dbReference>
<dbReference type="EMBL" id="JAGSOG010000011">
    <property type="protein sequence ID" value="MBR7832484.1"/>
    <property type="molecule type" value="Genomic_DNA"/>
</dbReference>
<accession>A0A941IM56</accession>
<evidence type="ECO:0000313" key="1">
    <source>
        <dbReference type="EMBL" id="MBR7832484.1"/>
    </source>
</evidence>
<reference evidence="1" key="1">
    <citation type="submission" date="2021-04" db="EMBL/GenBank/DDBJ databases">
        <title>Genome based classification of Actinospica acidithermotolerans sp. nov., an actinobacterium isolated from an Indonesian hot spring.</title>
        <authorList>
            <person name="Kusuma A.B."/>
            <person name="Putra K.E."/>
            <person name="Nafisah S."/>
            <person name="Loh J."/>
            <person name="Nouioui I."/>
            <person name="Goodfellow M."/>
        </authorList>
    </citation>
    <scope>NUCLEOTIDE SEQUENCE</scope>
    <source>
        <strain evidence="1">CSCA 57</strain>
    </source>
</reference>
<gene>
    <name evidence="1" type="ORF">KDL01_04400</name>
</gene>
<proteinExistence type="predicted"/>
<dbReference type="AlphaFoldDB" id="A0A941IM56"/>
<evidence type="ECO:0000313" key="2">
    <source>
        <dbReference type="Proteomes" id="UP000675781"/>
    </source>
</evidence>
<protein>
    <submittedName>
        <fullName evidence="1">Uncharacterized protein</fullName>
    </submittedName>
</protein>
<organism evidence="1 2">
    <name type="scientific">Actinospica durhamensis</name>
    <dbReference type="NCBI Taxonomy" id="1508375"/>
    <lineage>
        <taxon>Bacteria</taxon>
        <taxon>Bacillati</taxon>
        <taxon>Actinomycetota</taxon>
        <taxon>Actinomycetes</taxon>
        <taxon>Catenulisporales</taxon>
        <taxon>Actinospicaceae</taxon>
        <taxon>Actinospica</taxon>
    </lineage>
</organism>
<name>A0A941IM56_9ACTN</name>
<dbReference type="RefSeq" id="WP_212527009.1">
    <property type="nucleotide sequence ID" value="NZ_JAGSOG010000011.1"/>
</dbReference>
<keyword evidence="2" id="KW-1185">Reference proteome</keyword>
<comment type="caution">
    <text evidence="1">The sequence shown here is derived from an EMBL/GenBank/DDBJ whole genome shotgun (WGS) entry which is preliminary data.</text>
</comment>
<sequence>MLASAIAEPAVAQAATALDLTYGERDAQPCATCGGMLPAATRPLFELETPDGEPLCRPCASRTHAPLAAAVAFLTAVTKAYGSGDTQRVGEAIQAVLSGMDLWHEVSGVPVPVLAPPAARKPRYAPKRRRR</sequence>